<evidence type="ECO:0000313" key="2">
    <source>
        <dbReference type="Proteomes" id="UP000266385"/>
    </source>
</evidence>
<keyword evidence="2" id="KW-1185">Reference proteome</keyword>
<dbReference type="Proteomes" id="UP000266385">
    <property type="component" value="Unassembled WGS sequence"/>
</dbReference>
<dbReference type="EMBL" id="QWFX01000016">
    <property type="protein sequence ID" value="RIJ26423.1"/>
    <property type="molecule type" value="Genomic_DNA"/>
</dbReference>
<accession>A0A399R6N4</accession>
<dbReference type="GO" id="GO:0016491">
    <property type="term" value="F:oxidoreductase activity"/>
    <property type="evidence" value="ECO:0007669"/>
    <property type="project" value="InterPro"/>
</dbReference>
<dbReference type="AlphaFoldDB" id="A0A399R6N4"/>
<dbReference type="SUPFAM" id="SSF55469">
    <property type="entry name" value="FMN-dependent nitroreductase-like"/>
    <property type="match status" value="2"/>
</dbReference>
<sequence>MEIVMVSRRGVLKLVGGGTVLAAGSVGTFVAMNGPSRAAREPWRQAGLYESYRKRALSYALLAPNPHNLQPWQVSLDGEDALTLYHDPERRLPATDPYDRQITIGCGAFLELLSIAAAEDGYRTEITAFPDGSDLQALDRRPVARVTFHAGRARPDPLFAHILARRSNKEVYENRDVDTDKRNALVAAGAVYGQTAGCIGNDLLAVKLRDLTWRAHQVEVMTDYTYQESLDLMRIGAKEVTNSPDGIELEGPMIAAGRLLGLVNRKTLADPSSSAFRQGLDMYRAMAMSARGFAWISNSNATRQDQINAGRAYARLNLKATELGIGIHPWSQSLQEYPEMAELYREVHDLVGGGERLQMLVRIGYGPKIMPTPRRGLDAHLV</sequence>
<reference evidence="1 2" key="1">
    <citation type="submission" date="2018-08" db="EMBL/GenBank/DDBJ databases">
        <title>Henriciella mobilis sp. nov., isolated from seawater.</title>
        <authorList>
            <person name="Cheng H."/>
            <person name="Wu Y.-H."/>
            <person name="Xu X.-W."/>
            <person name="Guo L.-L."/>
        </authorList>
    </citation>
    <scope>NUCLEOTIDE SEQUENCE [LARGE SCALE GENOMIC DNA]</scope>
    <source>
        <strain evidence="1 2">JN25</strain>
    </source>
</reference>
<dbReference type="NCBIfam" id="NF047509">
    <property type="entry name" value="Rv3131_FMN_oxido"/>
    <property type="match status" value="1"/>
</dbReference>
<comment type="caution">
    <text evidence="1">The sequence shown here is derived from an EMBL/GenBank/DDBJ whole genome shotgun (WGS) entry which is preliminary data.</text>
</comment>
<proteinExistence type="predicted"/>
<gene>
    <name evidence="1" type="ORF">D1223_15695</name>
</gene>
<dbReference type="Gene3D" id="3.40.109.10">
    <property type="entry name" value="NADH Oxidase"/>
    <property type="match status" value="1"/>
</dbReference>
<dbReference type="InterPro" id="IPR006311">
    <property type="entry name" value="TAT_signal"/>
</dbReference>
<protein>
    <submittedName>
        <fullName evidence="1">Twin-arginine translocation pathway signal protein</fullName>
    </submittedName>
</protein>
<dbReference type="PROSITE" id="PS51318">
    <property type="entry name" value="TAT"/>
    <property type="match status" value="1"/>
</dbReference>
<evidence type="ECO:0000313" key="1">
    <source>
        <dbReference type="EMBL" id="RIJ26423.1"/>
    </source>
</evidence>
<dbReference type="InterPro" id="IPR000415">
    <property type="entry name" value="Nitroreductase-like"/>
</dbReference>
<organism evidence="1 2">
    <name type="scientific">Henriciella mobilis</name>
    <dbReference type="NCBI Taxonomy" id="2305467"/>
    <lineage>
        <taxon>Bacteria</taxon>
        <taxon>Pseudomonadati</taxon>
        <taxon>Pseudomonadota</taxon>
        <taxon>Alphaproteobacteria</taxon>
        <taxon>Hyphomonadales</taxon>
        <taxon>Hyphomonadaceae</taxon>
        <taxon>Henriciella</taxon>
    </lineage>
</organism>
<name>A0A399R6N4_9PROT</name>